<dbReference type="EMBL" id="CP146069">
    <property type="protein sequence ID" value="WWR47007.1"/>
    <property type="molecule type" value="Genomic_DNA"/>
</dbReference>
<accession>A0ABZ2HGF6</accession>
<dbReference type="InterPro" id="IPR050683">
    <property type="entry name" value="Bact_Polysacc_Export_ATP-bd"/>
</dbReference>
<protein>
    <submittedName>
        <fullName evidence="6">ABC transporter ATP-binding protein</fullName>
    </submittedName>
</protein>
<evidence type="ECO:0000256" key="1">
    <source>
        <dbReference type="ARBA" id="ARBA00005417"/>
    </source>
</evidence>
<dbReference type="Proteomes" id="UP001364156">
    <property type="component" value="Chromosome"/>
</dbReference>
<dbReference type="GO" id="GO:0005524">
    <property type="term" value="F:ATP binding"/>
    <property type="evidence" value="ECO:0007669"/>
    <property type="project" value="UniProtKB-KW"/>
</dbReference>
<feature type="domain" description="ABC transporter" evidence="5">
    <location>
        <begin position="2"/>
        <end position="221"/>
    </location>
</feature>
<dbReference type="InterPro" id="IPR003439">
    <property type="entry name" value="ABC_transporter-like_ATP-bd"/>
</dbReference>
<dbReference type="SMART" id="SM00382">
    <property type="entry name" value="AAA"/>
    <property type="match status" value="1"/>
</dbReference>
<dbReference type="PROSITE" id="PS00211">
    <property type="entry name" value="ABC_TRANSPORTER_1"/>
    <property type="match status" value="1"/>
</dbReference>
<keyword evidence="4 6" id="KW-0067">ATP-binding</keyword>
<gene>
    <name evidence="6" type="ORF">RZ517_02110</name>
</gene>
<reference evidence="6 7" key="1">
    <citation type="submission" date="2023-10" db="EMBL/GenBank/DDBJ databases">
        <title>Roseovarius strain S88 nov., isolated from a marine algae.</title>
        <authorList>
            <person name="Lee M.W."/>
            <person name="Lee J.K."/>
            <person name="Kim J.M."/>
            <person name="Choi D.G."/>
            <person name="Baek J.H."/>
            <person name="Bayburt H."/>
            <person name="Jung J.J."/>
            <person name="Han D.M."/>
            <person name="Jeon C.O."/>
        </authorList>
    </citation>
    <scope>NUCLEOTIDE SEQUENCE [LARGE SCALE GENOMIC DNA]</scope>
    <source>
        <strain evidence="6 7">S88</strain>
    </source>
</reference>
<evidence type="ECO:0000256" key="2">
    <source>
        <dbReference type="ARBA" id="ARBA00022448"/>
    </source>
</evidence>
<dbReference type="RefSeq" id="WP_338549847.1">
    <property type="nucleotide sequence ID" value="NZ_CP146069.1"/>
</dbReference>
<dbReference type="Gene3D" id="3.40.50.300">
    <property type="entry name" value="P-loop containing nucleotide triphosphate hydrolases"/>
    <property type="match status" value="1"/>
</dbReference>
<evidence type="ECO:0000259" key="5">
    <source>
        <dbReference type="PROSITE" id="PS50893"/>
    </source>
</evidence>
<proteinExistence type="inferred from homology"/>
<keyword evidence="3" id="KW-0547">Nucleotide-binding</keyword>
<dbReference type="InterPro" id="IPR027417">
    <property type="entry name" value="P-loop_NTPase"/>
</dbReference>
<evidence type="ECO:0000256" key="4">
    <source>
        <dbReference type="ARBA" id="ARBA00022840"/>
    </source>
</evidence>
<dbReference type="PROSITE" id="PS50893">
    <property type="entry name" value="ABC_TRANSPORTER_2"/>
    <property type="match status" value="1"/>
</dbReference>
<dbReference type="PANTHER" id="PTHR46743">
    <property type="entry name" value="TEICHOIC ACIDS EXPORT ATP-BINDING PROTEIN TAGH"/>
    <property type="match status" value="1"/>
</dbReference>
<dbReference type="InterPro" id="IPR017871">
    <property type="entry name" value="ABC_transporter-like_CS"/>
</dbReference>
<evidence type="ECO:0000313" key="7">
    <source>
        <dbReference type="Proteomes" id="UP001364156"/>
    </source>
</evidence>
<evidence type="ECO:0000256" key="3">
    <source>
        <dbReference type="ARBA" id="ARBA00022741"/>
    </source>
</evidence>
<evidence type="ECO:0000313" key="6">
    <source>
        <dbReference type="EMBL" id="WWR47007.1"/>
    </source>
</evidence>
<keyword evidence="7" id="KW-1185">Reference proteome</keyword>
<dbReference type="InterPro" id="IPR015860">
    <property type="entry name" value="ABC_transpr_TagH-like"/>
</dbReference>
<keyword evidence="2" id="KW-0813">Transport</keyword>
<dbReference type="PANTHER" id="PTHR46743:SF2">
    <property type="entry name" value="TEICHOIC ACIDS EXPORT ATP-BINDING PROTEIN TAGH"/>
    <property type="match status" value="1"/>
</dbReference>
<name>A0ABZ2HGF6_9RHOB</name>
<organism evidence="6 7">
    <name type="scientific">Roseovarius phycicola</name>
    <dbReference type="NCBI Taxonomy" id="3080976"/>
    <lineage>
        <taxon>Bacteria</taxon>
        <taxon>Pseudomonadati</taxon>
        <taxon>Pseudomonadota</taxon>
        <taxon>Alphaproteobacteria</taxon>
        <taxon>Rhodobacterales</taxon>
        <taxon>Roseobacteraceae</taxon>
        <taxon>Roseovarius</taxon>
    </lineage>
</organism>
<comment type="similarity">
    <text evidence="1">Belongs to the ABC transporter superfamily.</text>
</comment>
<dbReference type="Pfam" id="PF00005">
    <property type="entry name" value="ABC_tran"/>
    <property type="match status" value="1"/>
</dbReference>
<dbReference type="SUPFAM" id="SSF52540">
    <property type="entry name" value="P-loop containing nucleoside triphosphate hydrolases"/>
    <property type="match status" value="1"/>
</dbReference>
<dbReference type="CDD" id="cd03220">
    <property type="entry name" value="ABC_KpsT_Wzt"/>
    <property type="match status" value="1"/>
</dbReference>
<sequence>MIILENLSKVFHFRGGQKCIADQINAVFPSRRSVALLGRNGAGKTSLLKIISGTMDPTEGRVISHGPVSWPVGFAGSFHGDLTGAQNARFVARIYGVDTDDLIEFVEDFAELGAHFHQPFRTYSAGMKSRLAFGVSMGVPFETYLVDEVTSVGDAAFREKSAAVFAERMKTAGAIMVSHGIGQLRALCDAGAVLEKGKLYYYDDLEEAIAHHQSNMASLVLA</sequence>
<dbReference type="InterPro" id="IPR003593">
    <property type="entry name" value="AAA+_ATPase"/>
</dbReference>